<organism evidence="1 2">
    <name type="scientific">Acropora cervicornis</name>
    <name type="common">Staghorn coral</name>
    <dbReference type="NCBI Taxonomy" id="6130"/>
    <lineage>
        <taxon>Eukaryota</taxon>
        <taxon>Metazoa</taxon>
        <taxon>Cnidaria</taxon>
        <taxon>Anthozoa</taxon>
        <taxon>Hexacorallia</taxon>
        <taxon>Scleractinia</taxon>
        <taxon>Astrocoeniina</taxon>
        <taxon>Acroporidae</taxon>
        <taxon>Acropora</taxon>
    </lineage>
</organism>
<name>A0AAD9QWA1_ACRCE</name>
<evidence type="ECO:0000313" key="1">
    <source>
        <dbReference type="EMBL" id="KAK2568649.1"/>
    </source>
</evidence>
<proteinExistence type="predicted"/>
<comment type="caution">
    <text evidence="1">The sequence shown here is derived from an EMBL/GenBank/DDBJ whole genome shotgun (WGS) entry which is preliminary data.</text>
</comment>
<dbReference type="AlphaFoldDB" id="A0AAD9QWA1"/>
<reference evidence="1" key="2">
    <citation type="journal article" date="2023" name="Science">
        <title>Genomic signatures of disease resistance in endangered staghorn corals.</title>
        <authorList>
            <person name="Vollmer S.V."/>
            <person name="Selwyn J.D."/>
            <person name="Despard B.A."/>
            <person name="Roesel C.L."/>
        </authorList>
    </citation>
    <scope>NUCLEOTIDE SEQUENCE</scope>
    <source>
        <strain evidence="1">K2</strain>
    </source>
</reference>
<dbReference type="EMBL" id="JARQWQ010000011">
    <property type="protein sequence ID" value="KAK2568649.1"/>
    <property type="molecule type" value="Genomic_DNA"/>
</dbReference>
<gene>
    <name evidence="1" type="ORF">P5673_006598</name>
</gene>
<accession>A0AAD9QWA1</accession>
<evidence type="ECO:0000313" key="2">
    <source>
        <dbReference type="Proteomes" id="UP001249851"/>
    </source>
</evidence>
<keyword evidence="2" id="KW-1185">Reference proteome</keyword>
<sequence length="219" mass="25595">MNLSLLVQAVIVYMKDHYPNTPKELNFHAELKAANHWCLSDDYKQLVVKKVPDGDCRLKIAVKETLKTWEKKEKDLSRRKTDEMKLLSDFREAIGVLKNYLKEVTLVARRKVGQKECPMVSLRITLVVTRKKNCETVMIDVAVSPDFSAIDKEREKKYQVLVIEIYHLLQFPFLLERNYSKMDHQGKGSKKQMVMELFLRKGLNQRCVESLHVFNKPSP</sequence>
<protein>
    <submittedName>
        <fullName evidence="1">Uncharacterized protein</fullName>
    </submittedName>
</protein>
<reference evidence="1" key="1">
    <citation type="journal article" date="2023" name="G3 (Bethesda)">
        <title>Whole genome assembly and annotation of the endangered Caribbean coral Acropora cervicornis.</title>
        <authorList>
            <person name="Selwyn J.D."/>
            <person name="Vollmer S.V."/>
        </authorList>
    </citation>
    <scope>NUCLEOTIDE SEQUENCE</scope>
    <source>
        <strain evidence="1">K2</strain>
    </source>
</reference>
<dbReference type="Proteomes" id="UP001249851">
    <property type="component" value="Unassembled WGS sequence"/>
</dbReference>